<dbReference type="eggNOG" id="ENOG502ZCKR">
    <property type="taxonomic scope" value="Bacteria"/>
</dbReference>
<accession>E3H834</accession>
<feature type="transmembrane region" description="Helical" evidence="1">
    <location>
        <begin position="6"/>
        <end position="26"/>
    </location>
</feature>
<gene>
    <name evidence="2" type="ordered locus">Ilyop_1485</name>
</gene>
<dbReference type="RefSeq" id="WP_013387932.1">
    <property type="nucleotide sequence ID" value="NC_014632.1"/>
</dbReference>
<feature type="transmembrane region" description="Helical" evidence="1">
    <location>
        <begin position="101"/>
        <end position="123"/>
    </location>
</feature>
<dbReference type="KEGG" id="ipo:Ilyop_1485"/>
<sequence>MKFSISEISFTGVLILFASFLLGMKFPDWDLKLKLKHRNILTHSPIIMIFFYKILKLENNIDFRFFIMGFSIALALHFTFDLFPKGWFGGALLKIPVINKTLSPVGSIVWLLTSTIVCVVIAVSYTKNFTEFIILFFLGLCSLIFNRKKEKKIIRPFAAFGMLYIIMGSVKYEILFKYFTKGIIALQRVVSEMMTTI</sequence>
<name>E3H834_ILYPC</name>
<evidence type="ECO:0000313" key="2">
    <source>
        <dbReference type="EMBL" id="ADO83265.1"/>
    </source>
</evidence>
<evidence type="ECO:0000256" key="1">
    <source>
        <dbReference type="SAM" id="Phobius"/>
    </source>
</evidence>
<dbReference type="HOGENOM" id="CLU_1473156_0_0_0"/>
<keyword evidence="3" id="KW-1185">Reference proteome</keyword>
<dbReference type="AlphaFoldDB" id="E3H834"/>
<dbReference type="STRING" id="572544.Ilyop_1485"/>
<proteinExistence type="predicted"/>
<protein>
    <submittedName>
        <fullName evidence="2">Uncharacterized protein</fullName>
    </submittedName>
</protein>
<feature type="transmembrane region" description="Helical" evidence="1">
    <location>
        <begin position="129"/>
        <end position="146"/>
    </location>
</feature>
<dbReference type="OrthoDB" id="89473at2"/>
<organism evidence="2 3">
    <name type="scientific">Ilyobacter polytropus (strain ATCC 51220 / DSM 2926 / LMG 16218 / CuHBu1)</name>
    <dbReference type="NCBI Taxonomy" id="572544"/>
    <lineage>
        <taxon>Bacteria</taxon>
        <taxon>Fusobacteriati</taxon>
        <taxon>Fusobacteriota</taxon>
        <taxon>Fusobacteriia</taxon>
        <taxon>Fusobacteriales</taxon>
        <taxon>Fusobacteriaceae</taxon>
        <taxon>Ilyobacter</taxon>
    </lineage>
</organism>
<dbReference type="Proteomes" id="UP000006875">
    <property type="component" value="Chromosome"/>
</dbReference>
<keyword evidence="1" id="KW-0472">Membrane</keyword>
<keyword evidence="1" id="KW-0812">Transmembrane</keyword>
<keyword evidence="1" id="KW-1133">Transmembrane helix</keyword>
<dbReference type="EMBL" id="CP002281">
    <property type="protein sequence ID" value="ADO83265.1"/>
    <property type="molecule type" value="Genomic_DNA"/>
</dbReference>
<reference evidence="2 3" key="1">
    <citation type="journal article" date="2010" name="Stand. Genomic Sci.">
        <title>Complete genome sequence of Ilyobacter polytropus type strain (CuHbu1).</title>
        <authorList>
            <person name="Sikorski J."/>
            <person name="Chertkov O."/>
            <person name="Lapidus A."/>
            <person name="Nolan M."/>
            <person name="Lucas S."/>
            <person name="Del Rio T.G."/>
            <person name="Tice H."/>
            <person name="Cheng J.F."/>
            <person name="Tapia R."/>
            <person name="Han C."/>
            <person name="Goodwin L."/>
            <person name="Pitluck S."/>
            <person name="Liolios K."/>
            <person name="Ivanova N."/>
            <person name="Mavromatis K."/>
            <person name="Mikhailova N."/>
            <person name="Pati A."/>
            <person name="Chen A."/>
            <person name="Palaniappan K."/>
            <person name="Land M."/>
            <person name="Hauser L."/>
            <person name="Chang Y.J."/>
            <person name="Jeffries C.D."/>
            <person name="Brambilla E."/>
            <person name="Yasawong M."/>
            <person name="Rohde M."/>
            <person name="Pukall R."/>
            <person name="Spring S."/>
            <person name="Goker M."/>
            <person name="Woyke T."/>
            <person name="Bristow J."/>
            <person name="Eisen J.A."/>
            <person name="Markowitz V."/>
            <person name="Hugenholtz P."/>
            <person name="Kyrpides N.C."/>
            <person name="Klenk H.P."/>
        </authorList>
    </citation>
    <scope>NUCLEOTIDE SEQUENCE [LARGE SCALE GENOMIC DNA]</scope>
    <source>
        <strain evidence="3">ATCC 51220 / DSM 2926 / LMG 16218 / CuHBu1</strain>
    </source>
</reference>
<feature type="transmembrane region" description="Helical" evidence="1">
    <location>
        <begin position="61"/>
        <end position="80"/>
    </location>
</feature>
<feature type="transmembrane region" description="Helical" evidence="1">
    <location>
        <begin position="153"/>
        <end position="170"/>
    </location>
</feature>
<evidence type="ECO:0000313" key="3">
    <source>
        <dbReference type="Proteomes" id="UP000006875"/>
    </source>
</evidence>